<evidence type="ECO:0000256" key="3">
    <source>
        <dbReference type="ARBA" id="ARBA00011906"/>
    </source>
</evidence>
<evidence type="ECO:0000256" key="8">
    <source>
        <dbReference type="ARBA" id="ARBA00023101"/>
    </source>
</evidence>
<feature type="chain" id="PRO_5026152063" description="tyrosinase" evidence="11">
    <location>
        <begin position="24"/>
        <end position="750"/>
    </location>
</feature>
<dbReference type="InterPro" id="IPR002227">
    <property type="entry name" value="Tyrosinase_Cu-bd"/>
</dbReference>
<dbReference type="Pfam" id="PF00264">
    <property type="entry name" value="Tyrosinase"/>
    <property type="match status" value="1"/>
</dbReference>
<dbReference type="GO" id="GO:0042438">
    <property type="term" value="P:melanin biosynthetic process"/>
    <property type="evidence" value="ECO:0007669"/>
    <property type="project" value="UniProtKB-KW"/>
</dbReference>
<evidence type="ECO:0000313" key="14">
    <source>
        <dbReference type="Proteomes" id="UP000799428"/>
    </source>
</evidence>
<evidence type="ECO:0000256" key="1">
    <source>
        <dbReference type="ARBA" id="ARBA00001973"/>
    </source>
</evidence>
<dbReference type="AlphaFoldDB" id="A0A6G1K9L2"/>
<dbReference type="PANTHER" id="PTHR11474">
    <property type="entry name" value="TYROSINASE FAMILY MEMBER"/>
    <property type="match status" value="1"/>
</dbReference>
<keyword evidence="6" id="KW-0186">Copper</keyword>
<evidence type="ECO:0000256" key="10">
    <source>
        <dbReference type="ARBA" id="ARBA00048881"/>
    </source>
</evidence>
<evidence type="ECO:0000313" key="13">
    <source>
        <dbReference type="EMBL" id="KAF2709225.1"/>
    </source>
</evidence>
<keyword evidence="4" id="KW-0479">Metal-binding</keyword>
<comment type="catalytic activity">
    <reaction evidence="9">
        <text>2 L-dopa + O2 = 2 L-dopaquinone + 2 H2O</text>
        <dbReference type="Rhea" id="RHEA:34287"/>
        <dbReference type="ChEBI" id="CHEBI:15377"/>
        <dbReference type="ChEBI" id="CHEBI:15379"/>
        <dbReference type="ChEBI" id="CHEBI:57504"/>
        <dbReference type="ChEBI" id="CHEBI:57924"/>
        <dbReference type="EC" id="1.14.18.1"/>
    </reaction>
</comment>
<dbReference type="InterPro" id="IPR041640">
    <property type="entry name" value="Tyrosinase_C"/>
</dbReference>
<dbReference type="Proteomes" id="UP000799428">
    <property type="component" value="Unassembled WGS sequence"/>
</dbReference>
<evidence type="ECO:0000256" key="2">
    <source>
        <dbReference type="ARBA" id="ARBA00009928"/>
    </source>
</evidence>
<evidence type="ECO:0000256" key="5">
    <source>
        <dbReference type="ARBA" id="ARBA00023002"/>
    </source>
</evidence>
<sequence>MKTFLTSLAGVAISLSLLGTSQAASLGDGGSCSARQDDSFFSVVGVQGTGVQPRLELRELQKDTETWNLFIQAFARFQAMNQTDKLSYFQIAGIHGAPFGEWDGVKGDGLLGFCPHVSNLFGTWHRPYLALFEQILHDRAVNIANEFPAGTAREQARKAADKVRLPYWDWAVDPPNSTDGCMPASLRQKTTSVTFPNGTMGEIPNPLYEYDFHPLNFDDFSVLEELEFKYWNSTIRYPANGYATNATSRNDEVNARIGAQQVNNRDMLYKLLTVYQPFNEWSNKANGGKIGNIETLHDGIHNSFGLGNMGIIEVSAFDPVFWFHHANIDRLIAIYQTRYPNTYVEDSQQVKATYSMVKNSTQGTASVLAPFHMNAKGDMWTSTTSRNWESFGYTYPELMNNPSNDTLTLTINRLYRPQYQGLNKNNTLTTLPPIQNITAPPSQNQTQTLNQTADAIDWMCEVNMPTDIQNKMTYSVRVFLGEPNANPKLWATDKNYVGQVATLSSPRMDSNMTITANIVLTDMLAKRFKAGELKSLEKAAVNEYLQENFYWGIQQVDSTEILRAKAPKGLNVTVLSVPVHLPQSEHEVPRWIGNFTYHPDIVGKPPAGGNGSATIGGASGVDSTASSTLGSVETLDPSSMVELSSILNPSSTLGPSSNLGPSSATGLLPTLTAVSTVIRTLPSDPLTPPSTVIRTLPSGTLAVAGASTSTPGDAQLSTEIQVIDGVTRTVVVTMDVTVVETSYVTATVAA</sequence>
<dbReference type="Gene3D" id="2.60.310.20">
    <property type="match status" value="1"/>
</dbReference>
<dbReference type="PRINTS" id="PR00092">
    <property type="entry name" value="TYROSINASE"/>
</dbReference>
<keyword evidence="7" id="KW-0503">Monooxygenase</keyword>
<evidence type="ECO:0000256" key="7">
    <source>
        <dbReference type="ARBA" id="ARBA00023033"/>
    </source>
</evidence>
<dbReference type="GO" id="GO:0046872">
    <property type="term" value="F:metal ion binding"/>
    <property type="evidence" value="ECO:0007669"/>
    <property type="project" value="UniProtKB-KW"/>
</dbReference>
<keyword evidence="8" id="KW-0470">Melanin biosynthesis</keyword>
<accession>A0A6G1K9L2</accession>
<name>A0A6G1K9L2_9PLEO</name>
<dbReference type="GO" id="GO:0004503">
    <property type="term" value="F:tyrosinase activity"/>
    <property type="evidence" value="ECO:0007669"/>
    <property type="project" value="UniProtKB-EC"/>
</dbReference>
<dbReference type="InterPro" id="IPR008922">
    <property type="entry name" value="Di-copper_centre_dom_sf"/>
</dbReference>
<dbReference type="PANTHER" id="PTHR11474:SF76">
    <property type="entry name" value="SHKT DOMAIN-CONTAINING PROTEIN"/>
    <property type="match status" value="1"/>
</dbReference>
<keyword evidence="5" id="KW-0560">Oxidoreductase</keyword>
<feature type="signal peptide" evidence="11">
    <location>
        <begin position="1"/>
        <end position="23"/>
    </location>
</feature>
<evidence type="ECO:0000259" key="12">
    <source>
        <dbReference type="PROSITE" id="PS00498"/>
    </source>
</evidence>
<comment type="catalytic activity">
    <reaction evidence="10">
        <text>L-tyrosine + O2 = L-dopaquinone + H2O</text>
        <dbReference type="Rhea" id="RHEA:18117"/>
        <dbReference type="ChEBI" id="CHEBI:15377"/>
        <dbReference type="ChEBI" id="CHEBI:15379"/>
        <dbReference type="ChEBI" id="CHEBI:57924"/>
        <dbReference type="ChEBI" id="CHEBI:58315"/>
        <dbReference type="EC" id="1.14.18.1"/>
    </reaction>
</comment>
<comment type="cofactor">
    <cofactor evidence="1">
        <name>Cu(2+)</name>
        <dbReference type="ChEBI" id="CHEBI:29036"/>
    </cofactor>
</comment>
<evidence type="ECO:0000256" key="9">
    <source>
        <dbReference type="ARBA" id="ARBA00048233"/>
    </source>
</evidence>
<dbReference type="Pfam" id="PF18132">
    <property type="entry name" value="Tyrosinase_C"/>
    <property type="match status" value="1"/>
</dbReference>
<gene>
    <name evidence="13" type="ORF">K504DRAFT_431555</name>
</gene>
<dbReference type="SUPFAM" id="SSF48056">
    <property type="entry name" value="Di-copper centre-containing domain"/>
    <property type="match status" value="1"/>
</dbReference>
<keyword evidence="14" id="KW-1185">Reference proteome</keyword>
<evidence type="ECO:0000256" key="6">
    <source>
        <dbReference type="ARBA" id="ARBA00023008"/>
    </source>
</evidence>
<dbReference type="InterPro" id="IPR050316">
    <property type="entry name" value="Tyrosinase/Hemocyanin"/>
</dbReference>
<dbReference type="PROSITE" id="PS00498">
    <property type="entry name" value="TYROSINASE_2"/>
    <property type="match status" value="1"/>
</dbReference>
<feature type="domain" description="Tyrosinase copper-binding" evidence="12">
    <location>
        <begin position="318"/>
        <end position="329"/>
    </location>
</feature>
<reference evidence="13" key="1">
    <citation type="journal article" date="2020" name="Stud. Mycol.">
        <title>101 Dothideomycetes genomes: a test case for predicting lifestyles and emergence of pathogens.</title>
        <authorList>
            <person name="Haridas S."/>
            <person name="Albert R."/>
            <person name="Binder M."/>
            <person name="Bloem J."/>
            <person name="Labutti K."/>
            <person name="Salamov A."/>
            <person name="Andreopoulos B."/>
            <person name="Baker S."/>
            <person name="Barry K."/>
            <person name="Bills G."/>
            <person name="Bluhm B."/>
            <person name="Cannon C."/>
            <person name="Castanera R."/>
            <person name="Culley D."/>
            <person name="Daum C."/>
            <person name="Ezra D."/>
            <person name="Gonzalez J."/>
            <person name="Henrissat B."/>
            <person name="Kuo A."/>
            <person name="Liang C."/>
            <person name="Lipzen A."/>
            <person name="Lutzoni F."/>
            <person name="Magnuson J."/>
            <person name="Mondo S."/>
            <person name="Nolan M."/>
            <person name="Ohm R."/>
            <person name="Pangilinan J."/>
            <person name="Park H.-J."/>
            <person name="Ramirez L."/>
            <person name="Alfaro M."/>
            <person name="Sun H."/>
            <person name="Tritt A."/>
            <person name="Yoshinaga Y."/>
            <person name="Zwiers L.-H."/>
            <person name="Turgeon B."/>
            <person name="Goodwin S."/>
            <person name="Spatafora J."/>
            <person name="Crous P."/>
            <person name="Grigoriev I."/>
        </authorList>
    </citation>
    <scope>NUCLEOTIDE SEQUENCE</scope>
    <source>
        <strain evidence="13">CBS 279.74</strain>
    </source>
</reference>
<evidence type="ECO:0000256" key="11">
    <source>
        <dbReference type="SAM" id="SignalP"/>
    </source>
</evidence>
<organism evidence="13 14">
    <name type="scientific">Pleomassaria siparia CBS 279.74</name>
    <dbReference type="NCBI Taxonomy" id="1314801"/>
    <lineage>
        <taxon>Eukaryota</taxon>
        <taxon>Fungi</taxon>
        <taxon>Dikarya</taxon>
        <taxon>Ascomycota</taxon>
        <taxon>Pezizomycotina</taxon>
        <taxon>Dothideomycetes</taxon>
        <taxon>Pleosporomycetidae</taxon>
        <taxon>Pleosporales</taxon>
        <taxon>Pleomassariaceae</taxon>
        <taxon>Pleomassaria</taxon>
    </lineage>
</organism>
<evidence type="ECO:0000256" key="4">
    <source>
        <dbReference type="ARBA" id="ARBA00022723"/>
    </source>
</evidence>
<protein>
    <recommendedName>
        <fullName evidence="3">tyrosinase</fullName>
        <ecNumber evidence="3">1.14.18.1</ecNumber>
    </recommendedName>
</protein>
<dbReference type="EMBL" id="MU005770">
    <property type="protein sequence ID" value="KAF2709225.1"/>
    <property type="molecule type" value="Genomic_DNA"/>
</dbReference>
<keyword evidence="11" id="KW-0732">Signal</keyword>
<dbReference type="EC" id="1.14.18.1" evidence="3"/>
<dbReference type="OrthoDB" id="6132182at2759"/>
<proteinExistence type="inferred from homology"/>
<comment type="similarity">
    <text evidence="2">Belongs to the tyrosinase family.</text>
</comment>
<dbReference type="Gene3D" id="1.10.1280.10">
    <property type="entry name" value="Di-copper center containing domain from catechol oxidase"/>
    <property type="match status" value="1"/>
</dbReference>